<keyword evidence="1" id="KW-0378">Hydrolase</keyword>
<dbReference type="Gene3D" id="1.20.120.670">
    <property type="entry name" value="N-acetyl-b-d-glucoasminidase"/>
    <property type="match status" value="1"/>
</dbReference>
<protein>
    <submittedName>
        <fullName evidence="6">Alpha-N-acetylglucosaminidase</fullName>
    </submittedName>
</protein>
<dbReference type="InterPro" id="IPR017853">
    <property type="entry name" value="GH"/>
</dbReference>
<feature type="domain" description="Alpha-N-acetylglucosaminidase C-terminal" evidence="5">
    <location>
        <begin position="480"/>
        <end position="743"/>
    </location>
</feature>
<dbReference type="EMBL" id="LR788332">
    <property type="protein sequence ID" value="CAB3264194.1"/>
    <property type="molecule type" value="mRNA"/>
</dbReference>
<dbReference type="SUPFAM" id="SSF51445">
    <property type="entry name" value="(Trans)glycosidases"/>
    <property type="match status" value="1"/>
</dbReference>
<feature type="chain" id="PRO_5026292234" evidence="2">
    <location>
        <begin position="20"/>
        <end position="795"/>
    </location>
</feature>
<sequence length="795" mass="91341">MEHIQVLLVFLACSIVVCTREFNSLEHVRSFVPHNEQTTAVQDLLKRVVGERNEEIKIEILPEPYDQDYAFLQMSNNILHITGSSAVAIAYGFNHYLKYFCRKQMSWTGDQMGDLPKPLPAVPSEGIFIQAGVKYRYYQNVCSVSYTSVWWNWTRWEREIDWMALNGINLPLAFTGQEAIWQRVYLKLGLTKTDLDAHFAGPAFLAWGRMGNIRGWGGPLPDSWKESQLTLQHKILQRMRSLGMIPVLPGFAGHVPLALGNLYPNASISRLGSWVGFSCNLSCSSLLEPDDPLYNAIGKMFIEEQIKEYNGSNHIYSADSFNEMIPRSNDTTYLANAGHAVYEAMKAADPQAIWLMQNWLFHNAPGFWKTPQIKALLTSVPQGKMLVLELFSEGFPIYKRTHFYYGQPFIWCMMQNSGGVLGYFGRLEVINTQPQEALTDVNSTMVGIGIVPEGNNQNYLVFDLMLEAGYTVQPTNLTYWLKEFTLRRYGCDNEDAVATWNLLGTGIYNFSEENVSPEKVLRTGPISFRPTTTKNSLPNWYNYSRIENAWDRFMKSLDHLPQSSTVAYDTVDITREMMQEIHRILLYAMLEEFENKRYLPFLTLSDYLIELVDDFDRILSTDSHFMMGCWIKDAKALATTMQEKQLYEFNARIQVTLWGPNGEILDYANKHWGSLVKHFYKPRWTLFVELLKESLINGTDFDENKFRSTVLSTVEKPFTKAEDIYPCSPQEEPYKVAREMYQKWREFLTVVNEESHELNHSQINLPGVRVSSKFGKLNAKVSRQAKSRSSLGGFS</sequence>
<gene>
    <name evidence="6" type="primary">Naglu-002</name>
</gene>
<dbReference type="Pfam" id="PF12972">
    <property type="entry name" value="NAGLU_C"/>
    <property type="match status" value="1"/>
</dbReference>
<accession>A0A6F9DL69</accession>
<name>A0A6F9DL69_9ASCI</name>
<dbReference type="Pfam" id="PF05089">
    <property type="entry name" value="NAGLU"/>
    <property type="match status" value="1"/>
</dbReference>
<keyword evidence="2" id="KW-0732">Signal</keyword>
<dbReference type="InterPro" id="IPR029018">
    <property type="entry name" value="Hex-like_dom2"/>
</dbReference>
<dbReference type="GO" id="GO:0016787">
    <property type="term" value="F:hydrolase activity"/>
    <property type="evidence" value="ECO:0007669"/>
    <property type="project" value="UniProtKB-KW"/>
</dbReference>
<evidence type="ECO:0000259" key="5">
    <source>
        <dbReference type="Pfam" id="PF12972"/>
    </source>
</evidence>
<dbReference type="InterPro" id="IPR007781">
    <property type="entry name" value="NAGLU"/>
</dbReference>
<dbReference type="AlphaFoldDB" id="A0A6F9DL69"/>
<dbReference type="PANTHER" id="PTHR12872:SF1">
    <property type="entry name" value="ALPHA-N-ACETYLGLUCOSAMINIDASE"/>
    <property type="match status" value="1"/>
</dbReference>
<organism evidence="6">
    <name type="scientific">Phallusia mammillata</name>
    <dbReference type="NCBI Taxonomy" id="59560"/>
    <lineage>
        <taxon>Eukaryota</taxon>
        <taxon>Metazoa</taxon>
        <taxon>Chordata</taxon>
        <taxon>Tunicata</taxon>
        <taxon>Ascidiacea</taxon>
        <taxon>Phlebobranchia</taxon>
        <taxon>Ascidiidae</taxon>
        <taxon>Phallusia</taxon>
    </lineage>
</organism>
<dbReference type="Gene3D" id="3.30.379.10">
    <property type="entry name" value="Chitobiase/beta-hexosaminidase domain 2-like"/>
    <property type="match status" value="1"/>
</dbReference>
<dbReference type="InterPro" id="IPR024733">
    <property type="entry name" value="NAGLU_tim-barrel"/>
</dbReference>
<feature type="domain" description="Alpha-N-acetylglucosaminidase N-terminal" evidence="4">
    <location>
        <begin position="40"/>
        <end position="121"/>
    </location>
</feature>
<dbReference type="Gene3D" id="3.20.20.80">
    <property type="entry name" value="Glycosidases"/>
    <property type="match status" value="1"/>
</dbReference>
<evidence type="ECO:0000259" key="3">
    <source>
        <dbReference type="Pfam" id="PF05089"/>
    </source>
</evidence>
<dbReference type="PANTHER" id="PTHR12872">
    <property type="entry name" value="ALPHA-N-ACETYLGLUCOSAMINIDASE"/>
    <property type="match status" value="1"/>
</dbReference>
<dbReference type="InterPro" id="IPR024732">
    <property type="entry name" value="NAGLU_C"/>
</dbReference>
<feature type="domain" description="Alpha-N-acetylglucosaminidase tim-barrel" evidence="3">
    <location>
        <begin position="136"/>
        <end position="471"/>
    </location>
</feature>
<proteinExistence type="evidence at transcript level"/>
<dbReference type="Pfam" id="PF12971">
    <property type="entry name" value="NAGLU_N"/>
    <property type="match status" value="1"/>
</dbReference>
<evidence type="ECO:0000259" key="4">
    <source>
        <dbReference type="Pfam" id="PF12971"/>
    </source>
</evidence>
<evidence type="ECO:0000313" key="6">
    <source>
        <dbReference type="EMBL" id="CAB3264194.1"/>
    </source>
</evidence>
<reference evidence="6" key="1">
    <citation type="submission" date="2020-04" db="EMBL/GenBank/DDBJ databases">
        <authorList>
            <person name="Neveu A P."/>
        </authorList>
    </citation>
    <scope>NUCLEOTIDE SEQUENCE</scope>
    <source>
        <tissue evidence="6">Whole embryo</tissue>
    </source>
</reference>
<feature type="signal peptide" evidence="2">
    <location>
        <begin position="1"/>
        <end position="19"/>
    </location>
</feature>
<evidence type="ECO:0000256" key="1">
    <source>
        <dbReference type="ARBA" id="ARBA00022801"/>
    </source>
</evidence>
<dbReference type="InterPro" id="IPR024240">
    <property type="entry name" value="NAGLU_N"/>
</dbReference>
<evidence type="ECO:0000256" key="2">
    <source>
        <dbReference type="SAM" id="SignalP"/>
    </source>
</evidence>